<keyword evidence="3" id="KW-1185">Reference proteome</keyword>
<sequence>MSEDLTPTVLRLDEFDAGPESMTRRWSVFSDRVMGGVSHVRGVMTTAYGRYALHLTGDVSLEQNGGFLQAACSLGNPPGSGVDARGFRGVVLSVCGAPGSYFVHLRTADTRAPWQYYGAPLLVSHDWMQVMLSWDAFTPVSLATPLDVSCIVRIGIVAAKTAFHADVALSALGLSAGD</sequence>
<gene>
    <name evidence="2" type="ORF">HKW67_17775</name>
</gene>
<accession>A0A6M4IR62</accession>
<evidence type="ECO:0000313" key="2">
    <source>
        <dbReference type="EMBL" id="QJR37233.1"/>
    </source>
</evidence>
<organism evidence="2 3">
    <name type="scientific">Gemmatimonas groenlandica</name>
    <dbReference type="NCBI Taxonomy" id="2732249"/>
    <lineage>
        <taxon>Bacteria</taxon>
        <taxon>Pseudomonadati</taxon>
        <taxon>Gemmatimonadota</taxon>
        <taxon>Gemmatimonadia</taxon>
        <taxon>Gemmatimonadales</taxon>
        <taxon>Gemmatimonadaceae</taxon>
        <taxon>Gemmatimonas</taxon>
    </lineage>
</organism>
<evidence type="ECO:0000313" key="3">
    <source>
        <dbReference type="Proteomes" id="UP000500938"/>
    </source>
</evidence>
<reference evidence="2 3" key="1">
    <citation type="submission" date="2020-05" db="EMBL/GenBank/DDBJ databases">
        <title>Complete genome sequence of Gemmatimonas greenlandica TET16.</title>
        <authorList>
            <person name="Zeng Y."/>
        </authorList>
    </citation>
    <scope>NUCLEOTIDE SEQUENCE [LARGE SCALE GENOMIC DNA]</scope>
    <source>
        <strain evidence="2 3">TET16</strain>
    </source>
</reference>
<evidence type="ECO:0000259" key="1">
    <source>
        <dbReference type="Pfam" id="PF08547"/>
    </source>
</evidence>
<dbReference type="RefSeq" id="WP_171226666.1">
    <property type="nucleotide sequence ID" value="NZ_CP053085.1"/>
</dbReference>
<dbReference type="InterPro" id="IPR013857">
    <property type="entry name" value="NADH-UbQ_OxRdtase-assoc_prot30"/>
</dbReference>
<dbReference type="KEGG" id="ggr:HKW67_17775"/>
<feature type="domain" description="NADH:ubiquinone oxidoreductase intermediate-associated protein 30" evidence="1">
    <location>
        <begin position="21"/>
        <end position="160"/>
    </location>
</feature>
<dbReference type="Pfam" id="PF08547">
    <property type="entry name" value="CIA30"/>
    <property type="match status" value="1"/>
</dbReference>
<dbReference type="AlphaFoldDB" id="A0A6M4IR62"/>
<proteinExistence type="predicted"/>
<dbReference type="EMBL" id="CP053085">
    <property type="protein sequence ID" value="QJR37233.1"/>
    <property type="molecule type" value="Genomic_DNA"/>
</dbReference>
<dbReference type="SUPFAM" id="SSF49785">
    <property type="entry name" value="Galactose-binding domain-like"/>
    <property type="match status" value="1"/>
</dbReference>
<dbReference type="Proteomes" id="UP000500938">
    <property type="component" value="Chromosome"/>
</dbReference>
<dbReference type="InterPro" id="IPR008979">
    <property type="entry name" value="Galactose-bd-like_sf"/>
</dbReference>
<protein>
    <recommendedName>
        <fullName evidence="1">NADH:ubiquinone oxidoreductase intermediate-associated protein 30 domain-containing protein</fullName>
    </recommendedName>
</protein>
<name>A0A6M4IR62_9BACT</name>